<evidence type="ECO:0000313" key="3">
    <source>
        <dbReference type="EMBL" id="GFE27032.1"/>
    </source>
</evidence>
<evidence type="ECO:0000259" key="2">
    <source>
        <dbReference type="PROSITE" id="PS51549"/>
    </source>
</evidence>
<reference evidence="3 5" key="1">
    <citation type="submission" date="2019-12" db="EMBL/GenBank/DDBJ databases">
        <title>Whole genome shotgun sequence of Streptomyces libani subsp. libani NBRC 13452.</title>
        <authorList>
            <person name="Ichikawa N."/>
            <person name="Kimura A."/>
            <person name="Kitahashi Y."/>
            <person name="Komaki H."/>
            <person name="Tamura T."/>
        </authorList>
    </citation>
    <scope>NUCLEOTIDE SEQUENCE [LARGE SCALE GENOMIC DNA]</scope>
    <source>
        <strain evidence="3 5">NBRC 13452</strain>
    </source>
</reference>
<proteinExistence type="predicted"/>
<dbReference type="InterPro" id="IPR019545">
    <property type="entry name" value="DM13_domain"/>
</dbReference>
<feature type="compositionally biased region" description="Low complexity" evidence="1">
    <location>
        <begin position="57"/>
        <end position="68"/>
    </location>
</feature>
<dbReference type="PROSITE" id="PS51318">
    <property type="entry name" value="TAT"/>
    <property type="match status" value="1"/>
</dbReference>
<evidence type="ECO:0000313" key="4">
    <source>
        <dbReference type="EMBL" id="WAU08999.1"/>
    </source>
</evidence>
<evidence type="ECO:0000313" key="6">
    <source>
        <dbReference type="Proteomes" id="UP001210169"/>
    </source>
</evidence>
<dbReference type="Pfam" id="PF10517">
    <property type="entry name" value="DM13"/>
    <property type="match status" value="1"/>
</dbReference>
<sequence length="190" mass="20068">MSQSRSVRLSRRTVLTVLLGLVVAAGLGLALFQPWKAFTDTEVNEALPASSPSTRTEPSMKSMKESPMSPRPATGPKDLAEGRFVTHEHATSGIARTVRLADGGHVLRLEDLKTSDGPDVRVYLSTRDAGAVKTGLGDGAVELGKLKGNLGNQNYTVPAGTDLSEFRSAVLWCERFSVSFGAADLSPAAG</sequence>
<dbReference type="InterPro" id="IPR006311">
    <property type="entry name" value="TAT_signal"/>
</dbReference>
<dbReference type="Proteomes" id="UP000429552">
    <property type="component" value="Unassembled WGS sequence"/>
</dbReference>
<keyword evidence="6" id="KW-1185">Reference proteome</keyword>
<dbReference type="Proteomes" id="UP001210169">
    <property type="component" value="Chromosome"/>
</dbReference>
<dbReference type="RefSeq" id="WP_229838269.1">
    <property type="nucleotide sequence ID" value="NZ_BLIP01000003.1"/>
</dbReference>
<feature type="region of interest" description="Disordered" evidence="1">
    <location>
        <begin position="45"/>
        <end position="79"/>
    </location>
</feature>
<evidence type="ECO:0000256" key="1">
    <source>
        <dbReference type="SAM" id="MobiDB-lite"/>
    </source>
</evidence>
<accession>A0A640TW40</accession>
<name>A0A640TW40_STRNI</name>
<reference evidence="4 6" key="2">
    <citation type="submission" date="2022-12" db="EMBL/GenBank/DDBJ databases">
        <authorList>
            <person name="Ruckert C."/>
            <person name="Busche T."/>
            <person name="Kalinowski J."/>
            <person name="Wittmann C."/>
        </authorList>
    </citation>
    <scope>NUCLEOTIDE SEQUENCE [LARGE SCALE GENOMIC DNA]</scope>
    <source>
        <strain evidence="4 6">DSM 40276</strain>
    </source>
</reference>
<dbReference type="GeneID" id="301336896"/>
<dbReference type="AlphaFoldDB" id="A0A640TW40"/>
<evidence type="ECO:0000313" key="5">
    <source>
        <dbReference type="Proteomes" id="UP000429552"/>
    </source>
</evidence>
<organism evidence="3 5">
    <name type="scientific">Streptomyces nigrescens</name>
    <dbReference type="NCBI Taxonomy" id="1920"/>
    <lineage>
        <taxon>Bacteria</taxon>
        <taxon>Bacillati</taxon>
        <taxon>Actinomycetota</taxon>
        <taxon>Actinomycetes</taxon>
        <taxon>Kitasatosporales</taxon>
        <taxon>Streptomycetaceae</taxon>
        <taxon>Streptomyces</taxon>
    </lineage>
</organism>
<gene>
    <name evidence="3" type="ORF">Sliba_74850</name>
    <name evidence="4" type="ORF">STRNI_007754</name>
</gene>
<dbReference type="PROSITE" id="PS51549">
    <property type="entry name" value="DM13"/>
    <property type="match status" value="1"/>
</dbReference>
<protein>
    <submittedName>
        <fullName evidence="4">DM13 domain-containing protein</fullName>
    </submittedName>
</protein>
<dbReference type="EMBL" id="CP114203">
    <property type="protein sequence ID" value="WAU08999.1"/>
    <property type="molecule type" value="Genomic_DNA"/>
</dbReference>
<feature type="domain" description="DM13" evidence="2">
    <location>
        <begin position="75"/>
        <end position="186"/>
    </location>
</feature>
<dbReference type="EMBL" id="BLIP01000003">
    <property type="protein sequence ID" value="GFE27032.1"/>
    <property type="molecule type" value="Genomic_DNA"/>
</dbReference>